<keyword evidence="4" id="KW-1185">Reference proteome</keyword>
<organism evidence="3 4">
    <name type="scientific">Phialocephala subalpina</name>
    <dbReference type="NCBI Taxonomy" id="576137"/>
    <lineage>
        <taxon>Eukaryota</taxon>
        <taxon>Fungi</taxon>
        <taxon>Dikarya</taxon>
        <taxon>Ascomycota</taxon>
        <taxon>Pezizomycotina</taxon>
        <taxon>Leotiomycetes</taxon>
        <taxon>Helotiales</taxon>
        <taxon>Mollisiaceae</taxon>
        <taxon>Phialocephala</taxon>
        <taxon>Phialocephala fortinii species complex</taxon>
    </lineage>
</organism>
<dbReference type="AlphaFoldDB" id="A0A1L7XP47"/>
<keyword evidence="1" id="KW-1133">Transmembrane helix</keyword>
<reference evidence="3 4" key="1">
    <citation type="submission" date="2016-03" db="EMBL/GenBank/DDBJ databases">
        <authorList>
            <person name="Ploux O."/>
        </authorList>
    </citation>
    <scope>NUCLEOTIDE SEQUENCE [LARGE SCALE GENOMIC DNA]</scope>
    <source>
        <strain evidence="3 4">UAMH 11012</strain>
    </source>
</reference>
<feature type="chain" id="PRO_5013381283" description="Extracellular membrane protein CFEM domain-containing protein" evidence="2">
    <location>
        <begin position="26"/>
        <end position="275"/>
    </location>
</feature>
<evidence type="ECO:0000313" key="3">
    <source>
        <dbReference type="EMBL" id="CZR66809.1"/>
    </source>
</evidence>
<keyword evidence="1" id="KW-0812">Transmembrane</keyword>
<name>A0A1L7XP47_9HELO</name>
<evidence type="ECO:0000256" key="2">
    <source>
        <dbReference type="SAM" id="SignalP"/>
    </source>
</evidence>
<dbReference type="OrthoDB" id="3777625at2759"/>
<dbReference type="EMBL" id="FJOG01000039">
    <property type="protein sequence ID" value="CZR66809.1"/>
    <property type="molecule type" value="Genomic_DNA"/>
</dbReference>
<accession>A0A1L7XP47</accession>
<gene>
    <name evidence="3" type="ORF">PAC_16710</name>
</gene>
<proteinExistence type="predicted"/>
<dbReference type="Proteomes" id="UP000184330">
    <property type="component" value="Unassembled WGS sequence"/>
</dbReference>
<keyword evidence="2" id="KW-0732">Signal</keyword>
<protein>
    <recommendedName>
        <fullName evidence="5">Extracellular membrane protein CFEM domain-containing protein</fullName>
    </recommendedName>
</protein>
<feature type="transmembrane region" description="Helical" evidence="1">
    <location>
        <begin position="250"/>
        <end position="271"/>
    </location>
</feature>
<feature type="signal peptide" evidence="2">
    <location>
        <begin position="1"/>
        <end position="25"/>
    </location>
</feature>
<evidence type="ECO:0008006" key="5">
    <source>
        <dbReference type="Google" id="ProtNLM"/>
    </source>
</evidence>
<sequence length="275" mass="30355">MGIRWHTICRAIILFPAWIVHLVAARDINVAVLPVSSLESRQTNATDLVDPVTMPYCLVSECWHWNAPPPELCPLVIGPCANNSDASDNGGSKCGIHQYERDCYCSLKTGLYCAWSCSWTIWWETEDWYATICPKSTAITMDFSELPKCARGCLDDAAFQYGCLTESSNCFCSHGDLFGCHDKCNSQGEWQQIETWLRNTCNISSATAAQALKDGTFALDTVVNASTNNTKGLSPPPSAPRKPLSWDEDFIIAVLAFTVIAGIGIWGYSCFGRRK</sequence>
<keyword evidence="1" id="KW-0472">Membrane</keyword>
<evidence type="ECO:0000313" key="4">
    <source>
        <dbReference type="Proteomes" id="UP000184330"/>
    </source>
</evidence>
<evidence type="ECO:0000256" key="1">
    <source>
        <dbReference type="SAM" id="Phobius"/>
    </source>
</evidence>